<dbReference type="Pfam" id="PF07534">
    <property type="entry name" value="TLD"/>
    <property type="match status" value="1"/>
</dbReference>
<dbReference type="OrthoDB" id="2160519at2759"/>
<evidence type="ECO:0000313" key="3">
    <source>
        <dbReference type="Proteomes" id="UP000785679"/>
    </source>
</evidence>
<dbReference type="InterPro" id="IPR006571">
    <property type="entry name" value="TLDc_dom"/>
</dbReference>
<dbReference type="AlphaFoldDB" id="A0A8J8T2U5"/>
<comment type="caution">
    <text evidence="2">The sequence shown here is derived from an EMBL/GenBank/DDBJ whole genome shotgun (WGS) entry which is preliminary data.</text>
</comment>
<proteinExistence type="predicted"/>
<dbReference type="Proteomes" id="UP000785679">
    <property type="component" value="Unassembled WGS sequence"/>
</dbReference>
<protein>
    <recommendedName>
        <fullName evidence="1">TLDc domain-containing protein</fullName>
    </recommendedName>
</protein>
<dbReference type="PROSITE" id="PS51886">
    <property type="entry name" value="TLDC"/>
    <property type="match status" value="1"/>
</dbReference>
<accession>A0A8J8T2U5</accession>
<reference evidence="2" key="1">
    <citation type="submission" date="2019-06" db="EMBL/GenBank/DDBJ databases">
        <authorList>
            <person name="Zheng W."/>
        </authorList>
    </citation>
    <scope>NUCLEOTIDE SEQUENCE</scope>
    <source>
        <strain evidence="2">QDHG01</strain>
    </source>
</reference>
<evidence type="ECO:0000313" key="2">
    <source>
        <dbReference type="EMBL" id="TNV79790.1"/>
    </source>
</evidence>
<keyword evidence="3" id="KW-1185">Reference proteome</keyword>
<name>A0A8J8T2U5_HALGN</name>
<organism evidence="2 3">
    <name type="scientific">Halteria grandinella</name>
    <dbReference type="NCBI Taxonomy" id="5974"/>
    <lineage>
        <taxon>Eukaryota</taxon>
        <taxon>Sar</taxon>
        <taxon>Alveolata</taxon>
        <taxon>Ciliophora</taxon>
        <taxon>Intramacronucleata</taxon>
        <taxon>Spirotrichea</taxon>
        <taxon>Stichotrichia</taxon>
        <taxon>Sporadotrichida</taxon>
        <taxon>Halteriidae</taxon>
        <taxon>Halteria</taxon>
    </lineage>
</organism>
<gene>
    <name evidence="2" type="ORF">FGO68_gene2395</name>
</gene>
<feature type="domain" description="TLDc" evidence="1">
    <location>
        <begin position="1"/>
        <end position="156"/>
    </location>
</feature>
<dbReference type="EMBL" id="RRYP01008416">
    <property type="protein sequence ID" value="TNV79790.1"/>
    <property type="molecule type" value="Genomic_DNA"/>
</dbReference>
<evidence type="ECO:0000259" key="1">
    <source>
        <dbReference type="PROSITE" id="PS51886"/>
    </source>
</evidence>
<sequence length="159" mass="18047">MQLVEYFYDMKMMNFEAKLLYRASRDGFKAADFHRTSINKGPTISIIQTTTGHIIGGYTGVSWGDCGDFKSDKTAWIYSFSHREPFKITKSRQAIACFSNSGPVFGNGDIVIKDESDESFVHWNEYSGYDFRGKHLMDGSGRVQFNASQIEVYSVAFKL</sequence>